<dbReference type="Proteomes" id="UP000184079">
    <property type="component" value="Unassembled WGS sequence"/>
</dbReference>
<name>A0A1M5TN84_9BACI</name>
<dbReference type="PROSITE" id="PS51108">
    <property type="entry name" value="PTS_EIID"/>
    <property type="match status" value="1"/>
</dbReference>
<reference evidence="11" key="1">
    <citation type="submission" date="2016-11" db="EMBL/GenBank/DDBJ databases">
        <authorList>
            <person name="Varghese N."/>
            <person name="Submissions S."/>
        </authorList>
    </citation>
    <scope>NUCLEOTIDE SEQUENCE [LARGE SCALE GENOMIC DNA]</scope>
    <source>
        <strain evidence="11">CGMCC 1.6496</strain>
    </source>
</reference>
<dbReference type="InterPro" id="IPR004704">
    <property type="entry name" value="PTS_IID_man"/>
</dbReference>
<sequence length="283" mass="31745">MKTNEMPKKDKLITKKEIKHSFWRSNLWQGSWNFERMHALGYLFTMIPFFKKLYPENNDERKQAMKRHLEFFNTHPYMAAPIVGVTAAMEEQKKKGASINDAGINGLKVGMMGPLAGVGDPVWWGTARPVIAALGAGIAMNGNLLGPILFFILWNILRMGFRYWGIDYGFRKGMDIIKDMDGGLLQKLTVGSSVLGLFIMGALVNKWTTINIPVVVSKIKNPETKKVDVQTVQDILDSLIPGLVPLLLTFFVMWLLRKKLSPITVILGMFVVGILGYWGGILA</sequence>
<feature type="transmembrane region" description="Helical" evidence="9">
    <location>
        <begin position="184"/>
        <end position="204"/>
    </location>
</feature>
<keyword evidence="5" id="KW-0598">Phosphotransferase system</keyword>
<comment type="subcellular location">
    <subcellularLocation>
        <location evidence="1">Cell membrane</location>
        <topology evidence="1">Multi-pass membrane protein</topology>
    </subcellularLocation>
</comment>
<dbReference type="OrthoDB" id="9795582at2"/>
<dbReference type="GO" id="GO:0009401">
    <property type="term" value="P:phosphoenolpyruvate-dependent sugar phosphotransferase system"/>
    <property type="evidence" value="ECO:0007669"/>
    <property type="project" value="UniProtKB-KW"/>
</dbReference>
<organism evidence="10 11">
    <name type="scientific">Virgibacillus chiguensis</name>
    <dbReference type="NCBI Taxonomy" id="411959"/>
    <lineage>
        <taxon>Bacteria</taxon>
        <taxon>Bacillati</taxon>
        <taxon>Bacillota</taxon>
        <taxon>Bacilli</taxon>
        <taxon>Bacillales</taxon>
        <taxon>Bacillaceae</taxon>
        <taxon>Virgibacillus</taxon>
    </lineage>
</organism>
<evidence type="ECO:0000256" key="6">
    <source>
        <dbReference type="ARBA" id="ARBA00022692"/>
    </source>
</evidence>
<feature type="transmembrane region" description="Helical" evidence="9">
    <location>
        <begin position="263"/>
        <end position="281"/>
    </location>
</feature>
<dbReference type="GO" id="GO:0005886">
    <property type="term" value="C:plasma membrane"/>
    <property type="evidence" value="ECO:0007669"/>
    <property type="project" value="UniProtKB-SubCell"/>
</dbReference>
<dbReference type="RefSeq" id="WP_073008660.1">
    <property type="nucleotide sequence ID" value="NZ_FQXD01000008.1"/>
</dbReference>
<proteinExistence type="predicted"/>
<dbReference type="EMBL" id="FQXD01000008">
    <property type="protein sequence ID" value="SHH51833.1"/>
    <property type="molecule type" value="Genomic_DNA"/>
</dbReference>
<dbReference type="Pfam" id="PF03613">
    <property type="entry name" value="EIID-AGA"/>
    <property type="match status" value="1"/>
</dbReference>
<keyword evidence="3" id="KW-1003">Cell membrane</keyword>
<keyword evidence="7 9" id="KW-1133">Transmembrane helix</keyword>
<evidence type="ECO:0000256" key="1">
    <source>
        <dbReference type="ARBA" id="ARBA00004651"/>
    </source>
</evidence>
<evidence type="ECO:0000256" key="2">
    <source>
        <dbReference type="ARBA" id="ARBA00022448"/>
    </source>
</evidence>
<accession>A0A1M5TN84</accession>
<dbReference type="PANTHER" id="PTHR32502">
    <property type="entry name" value="N-ACETYLGALACTOSAMINE PERMEASE II COMPONENT-RELATED"/>
    <property type="match status" value="1"/>
</dbReference>
<dbReference type="NCBIfam" id="NF008315">
    <property type="entry name" value="PRK11103.1"/>
    <property type="match status" value="1"/>
</dbReference>
<evidence type="ECO:0000256" key="7">
    <source>
        <dbReference type="ARBA" id="ARBA00022989"/>
    </source>
</evidence>
<evidence type="ECO:0000256" key="3">
    <source>
        <dbReference type="ARBA" id="ARBA00022475"/>
    </source>
</evidence>
<protein>
    <submittedName>
        <fullName evidence="10">PTS system, mannose-specific IID component</fullName>
    </submittedName>
</protein>
<feature type="transmembrane region" description="Helical" evidence="9">
    <location>
        <begin position="238"/>
        <end position="256"/>
    </location>
</feature>
<evidence type="ECO:0000256" key="8">
    <source>
        <dbReference type="ARBA" id="ARBA00023136"/>
    </source>
</evidence>
<keyword evidence="4" id="KW-0762">Sugar transport</keyword>
<gene>
    <name evidence="10" type="ORF">SAMN05421807_10865</name>
</gene>
<evidence type="ECO:0000256" key="5">
    <source>
        <dbReference type="ARBA" id="ARBA00022683"/>
    </source>
</evidence>
<dbReference type="AlphaFoldDB" id="A0A1M5TN84"/>
<evidence type="ECO:0000256" key="9">
    <source>
        <dbReference type="SAM" id="Phobius"/>
    </source>
</evidence>
<keyword evidence="2" id="KW-0813">Transport</keyword>
<evidence type="ECO:0000313" key="11">
    <source>
        <dbReference type="Proteomes" id="UP000184079"/>
    </source>
</evidence>
<evidence type="ECO:0000313" key="10">
    <source>
        <dbReference type="EMBL" id="SHH51833.1"/>
    </source>
</evidence>
<keyword evidence="8 9" id="KW-0472">Membrane</keyword>
<evidence type="ECO:0000256" key="4">
    <source>
        <dbReference type="ARBA" id="ARBA00022597"/>
    </source>
</evidence>
<dbReference type="PANTHER" id="PTHR32502:SF5">
    <property type="entry name" value="N-ACETYLGALACTOSAMINE PERMEASE IID COMPONENT-RELATED"/>
    <property type="match status" value="1"/>
</dbReference>
<keyword evidence="11" id="KW-1185">Reference proteome</keyword>
<dbReference type="InterPro" id="IPR050303">
    <property type="entry name" value="GatZ_KbaZ_carbometab"/>
</dbReference>
<dbReference type="NCBIfam" id="TIGR00828">
    <property type="entry name" value="EIID-AGA"/>
    <property type="match status" value="1"/>
</dbReference>
<keyword evidence="6 9" id="KW-0812">Transmembrane</keyword>
<feature type="transmembrane region" description="Helical" evidence="9">
    <location>
        <begin position="130"/>
        <end position="154"/>
    </location>
</feature>